<evidence type="ECO:0000256" key="1">
    <source>
        <dbReference type="ARBA" id="ARBA00004651"/>
    </source>
</evidence>
<evidence type="ECO:0000256" key="9">
    <source>
        <dbReference type="PIRSR" id="PIRSR016502-1"/>
    </source>
</evidence>
<comment type="subcellular location">
    <subcellularLocation>
        <location evidence="1">Cell membrane</location>
        <topology evidence="1">Multi-pass membrane protein</topology>
    </subcellularLocation>
</comment>
<dbReference type="GO" id="GO:0015204">
    <property type="term" value="F:urea transmembrane transporter activity"/>
    <property type="evidence" value="ECO:0007669"/>
    <property type="project" value="InterPro"/>
</dbReference>
<feature type="transmembrane region" description="Helical" evidence="11">
    <location>
        <begin position="259"/>
        <end position="276"/>
    </location>
</feature>
<dbReference type="Ensembl" id="ENSGAGT00000026286.1">
    <property type="protein sequence ID" value="ENSGAGP00000023068.1"/>
    <property type="gene ID" value="ENSGAGG00000016853.1"/>
</dbReference>
<feature type="transmembrane region" description="Helical" evidence="11">
    <location>
        <begin position="133"/>
        <end position="150"/>
    </location>
</feature>
<dbReference type="Proteomes" id="UP000291020">
    <property type="component" value="Unassembled WGS sequence"/>
</dbReference>
<dbReference type="PANTHER" id="PTHR10464:SF4">
    <property type="entry name" value="UREA TRANSPORTER"/>
    <property type="match status" value="1"/>
</dbReference>
<reference evidence="13" key="1">
    <citation type="journal article" date="2017" name="PLoS ONE">
        <title>The Agassiz's desert tortoise genome provides a resource for the conservation of a threatened species.</title>
        <authorList>
            <person name="Tollis M."/>
            <person name="DeNardo D.F."/>
            <person name="Cornelius J.A."/>
            <person name="Dolby G.A."/>
            <person name="Edwards T."/>
            <person name="Henen B.T."/>
            <person name="Karl A.E."/>
            <person name="Murphy R.W."/>
            <person name="Kusumi K."/>
        </authorList>
    </citation>
    <scope>NUCLEOTIDE SEQUENCE [LARGE SCALE GENOMIC DNA]</scope>
</reference>
<accession>A0A452I678</accession>
<evidence type="ECO:0000256" key="6">
    <source>
        <dbReference type="ARBA" id="ARBA00023136"/>
    </source>
</evidence>
<dbReference type="GO" id="GO:0005886">
    <property type="term" value="C:plasma membrane"/>
    <property type="evidence" value="ECO:0007669"/>
    <property type="project" value="UniProtKB-SubCell"/>
</dbReference>
<evidence type="ECO:0000256" key="11">
    <source>
        <dbReference type="SAM" id="Phobius"/>
    </source>
</evidence>
<keyword evidence="3 8" id="KW-1003">Cell membrane</keyword>
<dbReference type="PIRSF" id="PIRSF016502">
    <property type="entry name" value="Urea_transporter"/>
    <property type="match status" value="1"/>
</dbReference>
<evidence type="ECO:0000256" key="7">
    <source>
        <dbReference type="ARBA" id="ARBA00033993"/>
    </source>
</evidence>
<feature type="site" description="Important for channel permeability" evidence="9">
    <location>
        <position position="288"/>
    </location>
</feature>
<evidence type="ECO:0000256" key="8">
    <source>
        <dbReference type="PIRNR" id="PIRNR016502"/>
    </source>
</evidence>
<organism evidence="12 13">
    <name type="scientific">Gopherus agassizii</name>
    <name type="common">Agassiz's desert tortoise</name>
    <dbReference type="NCBI Taxonomy" id="38772"/>
    <lineage>
        <taxon>Eukaryota</taxon>
        <taxon>Metazoa</taxon>
        <taxon>Chordata</taxon>
        <taxon>Craniata</taxon>
        <taxon>Vertebrata</taxon>
        <taxon>Euteleostomi</taxon>
        <taxon>Archelosauria</taxon>
        <taxon>Testudinata</taxon>
        <taxon>Testudines</taxon>
        <taxon>Cryptodira</taxon>
        <taxon>Durocryptodira</taxon>
        <taxon>Testudinoidea</taxon>
        <taxon>Testudinidae</taxon>
        <taxon>Gopherus</taxon>
    </lineage>
</organism>
<dbReference type="InterPro" id="IPR029020">
    <property type="entry name" value="Ammonium/urea_transptr"/>
</dbReference>
<evidence type="ECO:0000256" key="10">
    <source>
        <dbReference type="SAM" id="MobiDB-lite"/>
    </source>
</evidence>
<dbReference type="AlphaFoldDB" id="A0A452I678"/>
<evidence type="ECO:0000256" key="3">
    <source>
        <dbReference type="ARBA" id="ARBA00022475"/>
    </source>
</evidence>
<keyword evidence="6 8" id="KW-0472">Membrane</keyword>
<dbReference type="Gene3D" id="1.10.3430.10">
    <property type="entry name" value="Ammonium transporter AmtB like domains"/>
    <property type="match status" value="2"/>
</dbReference>
<keyword evidence="4 11" id="KW-0812">Transmembrane</keyword>
<evidence type="ECO:0000256" key="2">
    <source>
        <dbReference type="ARBA" id="ARBA00005914"/>
    </source>
</evidence>
<dbReference type="InterPro" id="IPR004937">
    <property type="entry name" value="Urea_transporter"/>
</dbReference>
<dbReference type="Pfam" id="PF03253">
    <property type="entry name" value="UT"/>
    <property type="match status" value="2"/>
</dbReference>
<name>A0A452I678_9SAUR</name>
<sequence length="347" mass="37467">MKKDLKGNMAPETKITEEKSIKNQNRGTTGVKSISRDVSYIMGGMNMSEGGSRDKPLVFQFIDWVLRGTSQLMCVNNPLSGFLMIAGFLVQNPWWALTGCLGTSVSTLAALLLSQDSPVLSSALDSVFSKWDLPVLTLPFNIAVSLYLAATGHYNLFFPTTLIQPVTPVPNITWSEIEVPLLLKSIPVGISQLFGCDNPWTGGIFLLAVFVASPLICLYAAVGSAVGMLAGLTAAGYNSVLSCIAIGGIFYAPAWQTHLLAVACAFFCAYLGAALANSLSVFGIPACTWPFCFSTFLFLLLTTDNSAIYKLPLCKVTYPEANRVYYLAVERNRKATVMTKQQSNMAS</sequence>
<feature type="transmembrane region" description="Helical" evidence="11">
    <location>
        <begin position="228"/>
        <end position="252"/>
    </location>
</feature>
<keyword evidence="13" id="KW-1185">Reference proteome</keyword>
<feature type="transmembrane region" description="Helical" evidence="11">
    <location>
        <begin position="94"/>
        <end position="113"/>
    </location>
</feature>
<feature type="transmembrane region" description="Helical" evidence="11">
    <location>
        <begin position="200"/>
        <end position="222"/>
    </location>
</feature>
<reference evidence="12" key="2">
    <citation type="submission" date="2025-08" db="UniProtKB">
        <authorList>
            <consortium name="Ensembl"/>
        </authorList>
    </citation>
    <scope>IDENTIFICATION</scope>
</reference>
<feature type="transmembrane region" description="Helical" evidence="11">
    <location>
        <begin position="282"/>
        <end position="301"/>
    </location>
</feature>
<feature type="region of interest" description="Disordered" evidence="10">
    <location>
        <begin position="1"/>
        <end position="29"/>
    </location>
</feature>
<dbReference type="PANTHER" id="PTHR10464">
    <property type="entry name" value="UREA TRANSPORTER"/>
    <property type="match status" value="1"/>
</dbReference>
<proteinExistence type="inferred from homology"/>
<reference evidence="12" key="3">
    <citation type="submission" date="2025-09" db="UniProtKB">
        <authorList>
            <consortium name="Ensembl"/>
        </authorList>
    </citation>
    <scope>IDENTIFICATION</scope>
</reference>
<keyword evidence="5 11" id="KW-1133">Transmembrane helix</keyword>
<comment type="similarity">
    <text evidence="2 8">Belongs to the urea transporter family.</text>
</comment>
<evidence type="ECO:0000256" key="4">
    <source>
        <dbReference type="ARBA" id="ARBA00022692"/>
    </source>
</evidence>
<evidence type="ECO:0000313" key="12">
    <source>
        <dbReference type="Ensembl" id="ENSGAGP00000023068.1"/>
    </source>
</evidence>
<keyword evidence="8" id="KW-0813">Transport</keyword>
<evidence type="ECO:0000313" key="13">
    <source>
        <dbReference type="Proteomes" id="UP000291020"/>
    </source>
</evidence>
<evidence type="ECO:0000256" key="5">
    <source>
        <dbReference type="ARBA" id="ARBA00022989"/>
    </source>
</evidence>
<protein>
    <recommendedName>
        <fullName evidence="8">Urea transporter</fullName>
    </recommendedName>
</protein>
<comment type="catalytic activity">
    <reaction evidence="7">
        <text>urea(in) = urea(out)</text>
        <dbReference type="Rhea" id="RHEA:32799"/>
        <dbReference type="ChEBI" id="CHEBI:16199"/>
    </reaction>
</comment>